<dbReference type="Proteomes" id="UP000004995">
    <property type="component" value="Unassembled WGS sequence"/>
</dbReference>
<proteinExistence type="predicted"/>
<protein>
    <submittedName>
        <fullName evidence="1">Uncharacterized protein</fullName>
    </submittedName>
</protein>
<dbReference type="AlphaFoldDB" id="K3XTJ6"/>
<dbReference type="HOGENOM" id="CLU_3053980_0_0_1"/>
<keyword evidence="2" id="KW-1185">Reference proteome</keyword>
<dbReference type="Gramene" id="KQL03366">
    <property type="protein sequence ID" value="KQL03366"/>
    <property type="gene ID" value="SETIT_005253mg"/>
</dbReference>
<name>K3XTJ6_SETIT</name>
<reference evidence="2" key="1">
    <citation type="journal article" date="2012" name="Nat. Biotechnol.">
        <title>Reference genome sequence of the model plant Setaria.</title>
        <authorList>
            <person name="Bennetzen J.L."/>
            <person name="Schmutz J."/>
            <person name="Wang H."/>
            <person name="Percifield R."/>
            <person name="Hawkins J."/>
            <person name="Pontaroli A.C."/>
            <person name="Estep M."/>
            <person name="Feng L."/>
            <person name="Vaughn J.N."/>
            <person name="Grimwood J."/>
            <person name="Jenkins J."/>
            <person name="Barry K."/>
            <person name="Lindquist E."/>
            <person name="Hellsten U."/>
            <person name="Deshpande S."/>
            <person name="Wang X."/>
            <person name="Wu X."/>
            <person name="Mitros T."/>
            <person name="Triplett J."/>
            <person name="Yang X."/>
            <person name="Ye C.Y."/>
            <person name="Mauro-Herrera M."/>
            <person name="Wang L."/>
            <person name="Li P."/>
            <person name="Sharma M."/>
            <person name="Sharma R."/>
            <person name="Ronald P.C."/>
            <person name="Panaud O."/>
            <person name="Kellogg E.A."/>
            <person name="Brutnell T.P."/>
            <person name="Doust A.N."/>
            <person name="Tuskan G.A."/>
            <person name="Rokhsar D."/>
            <person name="Devos K.M."/>
        </authorList>
    </citation>
    <scope>NUCLEOTIDE SEQUENCE [LARGE SCALE GENOMIC DNA]</scope>
    <source>
        <strain evidence="2">cv. Yugu1</strain>
    </source>
</reference>
<evidence type="ECO:0000313" key="2">
    <source>
        <dbReference type="Proteomes" id="UP000004995"/>
    </source>
</evidence>
<reference evidence="1" key="2">
    <citation type="submission" date="2018-08" db="UniProtKB">
        <authorList>
            <consortium name="EnsemblPlants"/>
        </authorList>
    </citation>
    <scope>IDENTIFICATION</scope>
    <source>
        <strain evidence="1">Yugu1</strain>
    </source>
</reference>
<organism evidence="1 2">
    <name type="scientific">Setaria italica</name>
    <name type="common">Foxtail millet</name>
    <name type="synonym">Panicum italicum</name>
    <dbReference type="NCBI Taxonomy" id="4555"/>
    <lineage>
        <taxon>Eukaryota</taxon>
        <taxon>Viridiplantae</taxon>
        <taxon>Streptophyta</taxon>
        <taxon>Embryophyta</taxon>
        <taxon>Tracheophyta</taxon>
        <taxon>Spermatophyta</taxon>
        <taxon>Magnoliopsida</taxon>
        <taxon>Liliopsida</taxon>
        <taxon>Poales</taxon>
        <taxon>Poaceae</taxon>
        <taxon>PACMAD clade</taxon>
        <taxon>Panicoideae</taxon>
        <taxon>Panicodae</taxon>
        <taxon>Paniceae</taxon>
        <taxon>Cenchrinae</taxon>
        <taxon>Setaria</taxon>
    </lineage>
</organism>
<sequence length="54" mass="6297">MLVLVYHMYSIVAFLFRTKYIFCDVNCAVFFSIKLLNTGRETTFHPATKVSIVF</sequence>
<dbReference type="EMBL" id="AGNK02002759">
    <property type="status" value="NOT_ANNOTATED_CDS"/>
    <property type="molecule type" value="Genomic_DNA"/>
</dbReference>
<evidence type="ECO:0000313" key="1">
    <source>
        <dbReference type="EnsemblPlants" id="KQL03366"/>
    </source>
</evidence>
<dbReference type="InParanoid" id="K3XTJ6"/>
<dbReference type="EnsemblPlants" id="KQL03366">
    <property type="protein sequence ID" value="KQL03366"/>
    <property type="gene ID" value="SETIT_005253mg"/>
</dbReference>
<accession>K3XTJ6</accession>